<comment type="caution">
    <text evidence="4">The sequence shown here is derived from an EMBL/GenBank/DDBJ whole genome shotgun (WGS) entry which is preliminary data.</text>
</comment>
<dbReference type="Pfam" id="PF04564">
    <property type="entry name" value="U-box"/>
    <property type="match status" value="1"/>
</dbReference>
<feature type="chain" id="PRO_5043923578" description="U-box domain-containing protein" evidence="2">
    <location>
        <begin position="30"/>
        <end position="210"/>
    </location>
</feature>
<dbReference type="GO" id="GO:0016567">
    <property type="term" value="P:protein ubiquitination"/>
    <property type="evidence" value="ECO:0007669"/>
    <property type="project" value="InterPro"/>
</dbReference>
<feature type="coiled-coil region" evidence="1">
    <location>
        <begin position="60"/>
        <end position="130"/>
    </location>
</feature>
<dbReference type="AlphaFoldDB" id="A0AAW1RA80"/>
<sequence length="210" mass="23051">MSNDRQAAKEVKNIVIMALRLLCFAVTAGRPAYEDLAKLDWNATVAAVNTFAAELQRRNLASDAVKVKELKEAIDKLDRELRKHANLRSAEEADAACAALLAEEEADAARKAQQEAKAAAKAAAKRAKKQRALLPGINEDVFSCPITQVVMRDPVLCSDGHTYERSAITAWLRLRDTSPMTNEPPASKQLVSNVAVRHFVAMYLQHRGAC</sequence>
<keyword evidence="1" id="KW-0175">Coiled coil</keyword>
<gene>
    <name evidence="4" type="ORF">WJX72_011173</name>
</gene>
<dbReference type="GO" id="GO:0004842">
    <property type="term" value="F:ubiquitin-protein transferase activity"/>
    <property type="evidence" value="ECO:0007669"/>
    <property type="project" value="InterPro"/>
</dbReference>
<evidence type="ECO:0000259" key="3">
    <source>
        <dbReference type="PROSITE" id="PS51698"/>
    </source>
</evidence>
<dbReference type="SMART" id="SM00504">
    <property type="entry name" value="Ubox"/>
    <property type="match status" value="1"/>
</dbReference>
<dbReference type="InterPro" id="IPR013083">
    <property type="entry name" value="Znf_RING/FYVE/PHD"/>
</dbReference>
<accession>A0AAW1RA80</accession>
<evidence type="ECO:0000256" key="2">
    <source>
        <dbReference type="SAM" id="SignalP"/>
    </source>
</evidence>
<dbReference type="SUPFAM" id="SSF57850">
    <property type="entry name" value="RING/U-box"/>
    <property type="match status" value="1"/>
</dbReference>
<dbReference type="PROSITE" id="PS51698">
    <property type="entry name" value="U_BOX"/>
    <property type="match status" value="1"/>
</dbReference>
<keyword evidence="5" id="KW-1185">Reference proteome</keyword>
<organism evidence="4 5">
    <name type="scientific">[Myrmecia] bisecta</name>
    <dbReference type="NCBI Taxonomy" id="41462"/>
    <lineage>
        <taxon>Eukaryota</taxon>
        <taxon>Viridiplantae</taxon>
        <taxon>Chlorophyta</taxon>
        <taxon>core chlorophytes</taxon>
        <taxon>Trebouxiophyceae</taxon>
        <taxon>Trebouxiales</taxon>
        <taxon>Trebouxiaceae</taxon>
        <taxon>Myrmecia</taxon>
    </lineage>
</organism>
<dbReference type="CDD" id="cd16655">
    <property type="entry name" value="RING-Ubox_WDSUB1-like"/>
    <property type="match status" value="1"/>
</dbReference>
<evidence type="ECO:0000313" key="5">
    <source>
        <dbReference type="Proteomes" id="UP001489004"/>
    </source>
</evidence>
<dbReference type="Gene3D" id="3.30.40.10">
    <property type="entry name" value="Zinc/RING finger domain, C3HC4 (zinc finger)"/>
    <property type="match status" value="1"/>
</dbReference>
<dbReference type="Proteomes" id="UP001489004">
    <property type="component" value="Unassembled WGS sequence"/>
</dbReference>
<keyword evidence="2" id="KW-0732">Signal</keyword>
<dbReference type="PANTHER" id="PTHR46573:SF1">
    <property type="entry name" value="WD REPEAT, SAM AND U-BOX DOMAIN-CONTAINING PROTEIN 1"/>
    <property type="match status" value="1"/>
</dbReference>
<dbReference type="PANTHER" id="PTHR46573">
    <property type="entry name" value="WD REPEAT, SAM AND U-BOX DOMAIN-CONTAINING PROTEIN 1"/>
    <property type="match status" value="1"/>
</dbReference>
<dbReference type="EMBL" id="JALJOR010000001">
    <property type="protein sequence ID" value="KAK9830346.1"/>
    <property type="molecule type" value="Genomic_DNA"/>
</dbReference>
<protein>
    <recommendedName>
        <fullName evidence="3">U-box domain-containing protein</fullName>
    </recommendedName>
</protein>
<name>A0AAW1RA80_9CHLO</name>
<evidence type="ECO:0000313" key="4">
    <source>
        <dbReference type="EMBL" id="KAK9830346.1"/>
    </source>
</evidence>
<proteinExistence type="predicted"/>
<dbReference type="InterPro" id="IPR003613">
    <property type="entry name" value="Ubox_domain"/>
</dbReference>
<evidence type="ECO:0000256" key="1">
    <source>
        <dbReference type="SAM" id="Coils"/>
    </source>
</evidence>
<reference evidence="4 5" key="1">
    <citation type="journal article" date="2024" name="Nat. Commun.">
        <title>Phylogenomics reveals the evolutionary origins of lichenization in chlorophyte algae.</title>
        <authorList>
            <person name="Puginier C."/>
            <person name="Libourel C."/>
            <person name="Otte J."/>
            <person name="Skaloud P."/>
            <person name="Haon M."/>
            <person name="Grisel S."/>
            <person name="Petersen M."/>
            <person name="Berrin J.G."/>
            <person name="Delaux P.M."/>
            <person name="Dal Grande F."/>
            <person name="Keller J."/>
        </authorList>
    </citation>
    <scope>NUCLEOTIDE SEQUENCE [LARGE SCALE GENOMIC DNA]</scope>
    <source>
        <strain evidence="4 5">SAG 2043</strain>
    </source>
</reference>
<dbReference type="InterPro" id="IPR052085">
    <property type="entry name" value="WD-SAM-U-box"/>
</dbReference>
<feature type="signal peptide" evidence="2">
    <location>
        <begin position="1"/>
        <end position="29"/>
    </location>
</feature>
<feature type="domain" description="U-box" evidence="3">
    <location>
        <begin position="137"/>
        <end position="210"/>
    </location>
</feature>